<feature type="signal peptide" evidence="1">
    <location>
        <begin position="1"/>
        <end position="32"/>
    </location>
</feature>
<evidence type="ECO:0000313" key="2">
    <source>
        <dbReference type="EMBL" id="BAQ70055.1"/>
    </source>
</evidence>
<evidence type="ECO:0000313" key="3">
    <source>
        <dbReference type="Proteomes" id="UP000064912"/>
    </source>
</evidence>
<accession>A0A0D6B5F0</accession>
<proteinExistence type="predicted"/>
<organism evidence="2 3">
    <name type="scientific">Rhodovulum sulfidophilum</name>
    <name type="common">Rhodobacter sulfidophilus</name>
    <dbReference type="NCBI Taxonomy" id="35806"/>
    <lineage>
        <taxon>Bacteria</taxon>
        <taxon>Pseudomonadati</taxon>
        <taxon>Pseudomonadota</taxon>
        <taxon>Alphaproteobacteria</taxon>
        <taxon>Rhodobacterales</taxon>
        <taxon>Paracoccaceae</taxon>
        <taxon>Rhodovulum</taxon>
    </lineage>
</organism>
<dbReference type="Proteomes" id="UP000064912">
    <property type="component" value="Chromosome"/>
</dbReference>
<reference evidence="2 3" key="1">
    <citation type="submission" date="2015-02" db="EMBL/GenBank/DDBJ databases">
        <title>Genome sequene of Rhodovulum sulfidophilum DSM 2351.</title>
        <authorList>
            <person name="Nagao N."/>
        </authorList>
    </citation>
    <scope>NUCLEOTIDE SEQUENCE [LARGE SCALE GENOMIC DNA]</scope>
    <source>
        <strain evidence="2 3">DSM 2351</strain>
    </source>
</reference>
<evidence type="ECO:0000256" key="1">
    <source>
        <dbReference type="SAM" id="SignalP"/>
    </source>
</evidence>
<sequence length="146" mass="15715">MQGRIAGMTRVTLVAATGFATAFILATAPAHPAPPGTPWKRAEVFATCSGRLAAVSARQQAEHDPDWPRTVSQRDMFNLMLEATLPEAIRFGVPRREPVLWRSAGWSEMAGLLADIAYSGDRGRAERARAALARRLSDCTGLLLGG</sequence>
<protein>
    <submittedName>
        <fullName evidence="2">Uncharacterized protein</fullName>
    </submittedName>
</protein>
<gene>
    <name evidence="2" type="ORF">NHU_02908</name>
</gene>
<dbReference type="AlphaFoldDB" id="A0A0D6B5F0"/>
<feature type="chain" id="PRO_5002300947" evidence="1">
    <location>
        <begin position="33"/>
        <end position="146"/>
    </location>
</feature>
<dbReference type="EMBL" id="AP014800">
    <property type="protein sequence ID" value="BAQ70055.1"/>
    <property type="molecule type" value="Genomic_DNA"/>
</dbReference>
<name>A0A0D6B5F0_RHOSU</name>
<dbReference type="eggNOG" id="ENOG5031BXB">
    <property type="taxonomic scope" value="Bacteria"/>
</dbReference>
<dbReference type="PATRIC" id="fig|35806.4.peg.2989"/>
<keyword evidence="1" id="KW-0732">Signal</keyword>
<dbReference type="KEGG" id="rsu:NHU_02908"/>